<organism evidence="5 6">
    <name type="scientific">Pseudohoeflea coraliihabitans</name>
    <dbReference type="NCBI Taxonomy" id="2860393"/>
    <lineage>
        <taxon>Bacteria</taxon>
        <taxon>Pseudomonadati</taxon>
        <taxon>Pseudomonadota</taxon>
        <taxon>Alphaproteobacteria</taxon>
        <taxon>Hyphomicrobiales</taxon>
        <taxon>Rhizobiaceae</taxon>
        <taxon>Pseudohoeflea</taxon>
    </lineage>
</organism>
<evidence type="ECO:0000259" key="4">
    <source>
        <dbReference type="PROSITE" id="PS50949"/>
    </source>
</evidence>
<dbReference type="SMART" id="SM00345">
    <property type="entry name" value="HTH_GNTR"/>
    <property type="match status" value="1"/>
</dbReference>
<accession>A0ABS6WM70</accession>
<dbReference type="EMBL" id="JAHWQX010000002">
    <property type="protein sequence ID" value="MBW3097054.1"/>
    <property type="molecule type" value="Genomic_DNA"/>
</dbReference>
<gene>
    <name evidence="5" type="ORF">KY465_07160</name>
</gene>
<dbReference type="InterPro" id="IPR011711">
    <property type="entry name" value="GntR_C"/>
</dbReference>
<dbReference type="InterPro" id="IPR000524">
    <property type="entry name" value="Tscrpt_reg_HTH_GntR"/>
</dbReference>
<comment type="caution">
    <text evidence="5">The sequence shown here is derived from an EMBL/GenBank/DDBJ whole genome shotgun (WGS) entry which is preliminary data.</text>
</comment>
<reference evidence="5" key="1">
    <citation type="submission" date="2021-07" db="EMBL/GenBank/DDBJ databases">
        <title>Pseudohoeflea marina sp. nov. a polyhydroxyalcanoate-producing bacterium.</title>
        <authorList>
            <person name="Zheng W."/>
            <person name="Yu S."/>
            <person name="Huang Y."/>
        </authorList>
    </citation>
    <scope>NUCLEOTIDE SEQUENCE</scope>
    <source>
        <strain evidence="5">DP4N28-3</strain>
    </source>
</reference>
<dbReference type="CDD" id="cd07377">
    <property type="entry name" value="WHTH_GntR"/>
    <property type="match status" value="1"/>
</dbReference>
<dbReference type="Pfam" id="PF07729">
    <property type="entry name" value="FCD"/>
    <property type="match status" value="1"/>
</dbReference>
<name>A0ABS6WM70_9HYPH</name>
<feature type="domain" description="HTH gntR-type" evidence="4">
    <location>
        <begin position="7"/>
        <end position="75"/>
    </location>
</feature>
<keyword evidence="3" id="KW-0804">Transcription</keyword>
<dbReference type="Pfam" id="PF00392">
    <property type="entry name" value="GntR"/>
    <property type="match status" value="1"/>
</dbReference>
<dbReference type="PANTHER" id="PTHR43537">
    <property type="entry name" value="TRANSCRIPTIONAL REGULATOR, GNTR FAMILY"/>
    <property type="match status" value="1"/>
</dbReference>
<evidence type="ECO:0000313" key="6">
    <source>
        <dbReference type="Proteomes" id="UP001430804"/>
    </source>
</evidence>
<evidence type="ECO:0000256" key="3">
    <source>
        <dbReference type="ARBA" id="ARBA00023163"/>
    </source>
</evidence>
<evidence type="ECO:0000256" key="2">
    <source>
        <dbReference type="ARBA" id="ARBA00023125"/>
    </source>
</evidence>
<dbReference type="PROSITE" id="PS50949">
    <property type="entry name" value="HTH_GNTR"/>
    <property type="match status" value="1"/>
</dbReference>
<dbReference type="PANTHER" id="PTHR43537:SF5">
    <property type="entry name" value="UXU OPERON TRANSCRIPTIONAL REGULATOR"/>
    <property type="match status" value="1"/>
</dbReference>
<dbReference type="RefSeq" id="WP_219201000.1">
    <property type="nucleotide sequence ID" value="NZ_JAHWQX010000002.1"/>
</dbReference>
<dbReference type="Proteomes" id="UP001430804">
    <property type="component" value="Unassembled WGS sequence"/>
</dbReference>
<evidence type="ECO:0000313" key="5">
    <source>
        <dbReference type="EMBL" id="MBW3097054.1"/>
    </source>
</evidence>
<proteinExistence type="predicted"/>
<keyword evidence="2" id="KW-0238">DNA-binding</keyword>
<keyword evidence="1" id="KW-0805">Transcription regulation</keyword>
<keyword evidence="6" id="KW-1185">Reference proteome</keyword>
<dbReference type="SMART" id="SM00895">
    <property type="entry name" value="FCD"/>
    <property type="match status" value="1"/>
</dbReference>
<protein>
    <submittedName>
        <fullName evidence="5">FadR family transcriptional regulator</fullName>
    </submittedName>
</protein>
<sequence length="245" mass="27514">MKAVTETSKSEKIIASIRDAIITGALKPGDRLLNERELARQLDVGRPLLREVIRSLSILGILETRQGDGTYVGRISIESFSEYFTFYLAQNSDALSDIIQSRIAIESQAVRLACSFSTSSDLTVIERCLADLHDTALDATSGAEADFRFHCALVEASHSASLITVYRAISELMRHSHLSRRRNTTIKPELIPDLIECHRDIYKAIILRDENLAERKLREHFDFSSKLEAEQKLANIVAHKSQTDD</sequence>
<evidence type="ECO:0000256" key="1">
    <source>
        <dbReference type="ARBA" id="ARBA00023015"/>
    </source>
</evidence>